<feature type="transmembrane region" description="Helical" evidence="2">
    <location>
        <begin position="280"/>
        <end position="303"/>
    </location>
</feature>
<dbReference type="GO" id="GO:0016020">
    <property type="term" value="C:membrane"/>
    <property type="evidence" value="ECO:0007669"/>
    <property type="project" value="TreeGrafter"/>
</dbReference>
<feature type="transmembrane region" description="Helical" evidence="2">
    <location>
        <begin position="378"/>
        <end position="396"/>
    </location>
</feature>
<feature type="compositionally biased region" description="Low complexity" evidence="1">
    <location>
        <begin position="694"/>
        <end position="704"/>
    </location>
</feature>
<feature type="transmembrane region" description="Helical" evidence="2">
    <location>
        <begin position="402"/>
        <end position="421"/>
    </location>
</feature>
<dbReference type="InterPro" id="IPR010308">
    <property type="entry name" value="TRP_C"/>
</dbReference>
<proteinExistence type="predicted"/>
<gene>
    <name evidence="5" type="ORF">DD237_000605</name>
    <name evidence="4" type="ORF">DD238_000011</name>
</gene>
<feature type="region of interest" description="Disordered" evidence="1">
    <location>
        <begin position="689"/>
        <end position="745"/>
    </location>
</feature>
<dbReference type="VEuPathDB" id="FungiDB:DD237_000605"/>
<evidence type="ECO:0000259" key="3">
    <source>
        <dbReference type="Pfam" id="PF06011"/>
    </source>
</evidence>
<name>A0A3M6VV15_9STRA</name>
<evidence type="ECO:0000256" key="1">
    <source>
        <dbReference type="SAM" id="MobiDB-lite"/>
    </source>
</evidence>
<feature type="transmembrane region" description="Helical" evidence="2">
    <location>
        <begin position="319"/>
        <end position="341"/>
    </location>
</feature>
<dbReference type="Proteomes" id="UP000286097">
    <property type="component" value="Unassembled WGS sequence"/>
</dbReference>
<keyword evidence="2" id="KW-0812">Transmembrane</keyword>
<dbReference type="EMBL" id="QKXF01000784">
    <property type="protein sequence ID" value="RQM08858.1"/>
    <property type="molecule type" value="Genomic_DNA"/>
</dbReference>
<evidence type="ECO:0000313" key="6">
    <source>
        <dbReference type="Proteomes" id="UP000282087"/>
    </source>
</evidence>
<evidence type="ECO:0000313" key="7">
    <source>
        <dbReference type="Proteomes" id="UP000286097"/>
    </source>
</evidence>
<feature type="transmembrane region" description="Helical" evidence="2">
    <location>
        <begin position="428"/>
        <end position="451"/>
    </location>
</feature>
<reference evidence="6 7" key="1">
    <citation type="submission" date="2018-06" db="EMBL/GenBank/DDBJ databases">
        <title>Comparative genomics of downy mildews reveals potential adaptations to biotrophy.</title>
        <authorList>
            <person name="Fletcher K."/>
            <person name="Klosterman S.J."/>
            <person name="Derevnina L."/>
            <person name="Martin F."/>
            <person name="Koike S."/>
            <person name="Reyes Chin-Wo S."/>
            <person name="Mou B."/>
            <person name="Michelmore R."/>
        </authorList>
    </citation>
    <scope>NUCLEOTIDE SEQUENCE [LARGE SCALE GENOMIC DNA]</scope>
    <source>
        <strain evidence="5 7">R13</strain>
        <strain evidence="4 6">R14</strain>
    </source>
</reference>
<feature type="compositionally biased region" description="Polar residues" evidence="1">
    <location>
        <begin position="711"/>
        <end position="723"/>
    </location>
</feature>
<feature type="compositionally biased region" description="Low complexity" evidence="1">
    <location>
        <begin position="543"/>
        <end position="606"/>
    </location>
</feature>
<dbReference type="AlphaFoldDB" id="A0A3M6VV15"/>
<feature type="domain" description="TRP C-terminal" evidence="3">
    <location>
        <begin position="114"/>
        <end position="500"/>
    </location>
</feature>
<dbReference type="PANTHER" id="PTHR31145">
    <property type="entry name" value="INTEGRAL MEMBRANE PROTEIN (AFU_ORTHOLOGUE AFUA_7G01610)"/>
    <property type="match status" value="1"/>
</dbReference>
<keyword evidence="6" id="KW-1185">Reference proteome</keyword>
<feature type="region of interest" description="Disordered" evidence="1">
    <location>
        <begin position="533"/>
        <end position="647"/>
    </location>
</feature>
<dbReference type="STRING" id="542832.A0A3M6VV15"/>
<feature type="compositionally biased region" description="Polar residues" evidence="1">
    <location>
        <begin position="637"/>
        <end position="647"/>
    </location>
</feature>
<feature type="transmembrane region" description="Helical" evidence="2">
    <location>
        <begin position="12"/>
        <end position="41"/>
    </location>
</feature>
<organism evidence="4 6">
    <name type="scientific">Peronospora effusa</name>
    <dbReference type="NCBI Taxonomy" id="542832"/>
    <lineage>
        <taxon>Eukaryota</taxon>
        <taxon>Sar</taxon>
        <taxon>Stramenopiles</taxon>
        <taxon>Oomycota</taxon>
        <taxon>Peronosporomycetes</taxon>
        <taxon>Peronosporales</taxon>
        <taxon>Peronosporaceae</taxon>
        <taxon>Peronospora</taxon>
    </lineage>
</organism>
<dbReference type="PANTHER" id="PTHR31145:SF6">
    <property type="entry name" value="INTEGRAL MEMBRANE PROTEIN (AFU_ORTHOLOGUE AFUA_7G01610)"/>
    <property type="match status" value="1"/>
</dbReference>
<accession>A0A3M6VV15</accession>
<evidence type="ECO:0000313" key="4">
    <source>
        <dbReference type="EMBL" id="RMX70297.1"/>
    </source>
</evidence>
<evidence type="ECO:0000313" key="5">
    <source>
        <dbReference type="EMBL" id="RQM08858.1"/>
    </source>
</evidence>
<dbReference type="Pfam" id="PF06011">
    <property type="entry name" value="TRP"/>
    <property type="match status" value="1"/>
</dbReference>
<dbReference type="GO" id="GO:0055085">
    <property type="term" value="P:transmembrane transport"/>
    <property type="evidence" value="ECO:0007669"/>
    <property type="project" value="TreeGrafter"/>
</dbReference>
<feature type="transmembrane region" description="Helical" evidence="2">
    <location>
        <begin position="463"/>
        <end position="481"/>
    </location>
</feature>
<sequence>MGLLCCATKCCGFIALSHLCALLLPLLLLTALGLFFFTYAIPWGEDQIRQSLNLASYVNIGDLNASYIKANSCSGCVLGSNTQWPTNTIGTRHFLDSKAGSTASNVIATSLASAAVISTGSMLWASAMPSAAAALSFSGGFYEMTHIVEQAQFVGMISQLRIKGAPAFLLQFSKELSWTNFNLIKDGSSATDNARDDHDDSTRRLKDATGVFAAAVESGPARYATLIGVNADNLFFYTLVTFAGVVAVLHALFVLIVLITSALAKNESFGDVARKWYRKVIWAGVLALLLAQYMFAMTGSYFISLGPLSGSAHGSSLRYALGIAALAAVVLLAFGLGVIVIGNNTDELKDVGTYEHDQRPFSNKYSAYYDEYNFDNRFFFIPRILVAVMTGAIVGVVRDATAQLLCILAITMIYLMLLLIRQPNLLRFLYFIGIASVFMKVVLICLMLIVARDDYFPQAVRDNVSYGIIGVNMFIFSLLFVRQAYTIIHKMVVACRHKNGKNSSDLHATDINLEFGNNTSTNSRAYEGVETTPVGRDWYGNKPQQQQHSQPQQQQHSQPQQQQHSQPQQQQHSQPQQQQHNQPQQQQYQHHTSSKSSGYSTESSHGGHSDPVPMLEPAPEPIPVFNRSRSKNRPPISRNQEYSFGSSTRSANAFEVHHTAPAPALEPIQDEPVPTYDVLAAYLGTNQKNDEAVSNSSRGKSSRSQLVLRGQSASRGQTSSRGRNLSRDLASSRGPPSSGVHSSREGTAIATGMLGSGLGSRPSTVPYVSSFSTYGANSSSSRKKRSFNMGNLQKNVDIDDIDIDVYGNTDKLLASSSARTKVVPGASNVGQNFNPGASVASSHANMDQSYVNFSDSGVSSVTSQLDMSQGSVKLNDTFSAAIGAAGPQTSKTNGYGSSPQAKMSIFSNNSGSSFDGDSSGWFKTRSKTVISVDEEESEPIDAEGQSYELGPFGVTPSAFVQRGSVDSYGSQTLTNFATSCINFNAESRIEREDGRYYPSNHRHSGASSNQSFLSAHSDDSMGYYDVDKVRRDDQNTLSL</sequence>
<dbReference type="EMBL" id="QLLG01000003">
    <property type="protein sequence ID" value="RMX70297.1"/>
    <property type="molecule type" value="Genomic_DNA"/>
</dbReference>
<comment type="caution">
    <text evidence="4">The sequence shown here is derived from an EMBL/GenBank/DDBJ whole genome shotgun (WGS) entry which is preliminary data.</text>
</comment>
<protein>
    <recommendedName>
        <fullName evidence="3">TRP C-terminal domain-containing protein</fullName>
    </recommendedName>
</protein>
<keyword evidence="2" id="KW-1133">Transmembrane helix</keyword>
<evidence type="ECO:0000256" key="2">
    <source>
        <dbReference type="SAM" id="Phobius"/>
    </source>
</evidence>
<dbReference type="Proteomes" id="UP000282087">
    <property type="component" value="Unassembled WGS sequence"/>
</dbReference>
<feature type="transmembrane region" description="Helical" evidence="2">
    <location>
        <begin position="234"/>
        <end position="259"/>
    </location>
</feature>
<keyword evidence="2" id="KW-0472">Membrane</keyword>
<dbReference type="OrthoDB" id="73135at2759"/>
<dbReference type="InterPro" id="IPR040241">
    <property type="entry name" value="TRP_Flc/Pkd2-like"/>
</dbReference>